<reference evidence="2" key="2">
    <citation type="journal article" date="2015" name="Data Brief">
        <title>Shoot transcriptome of the giant reed, Arundo donax.</title>
        <authorList>
            <person name="Barrero R.A."/>
            <person name="Guerrero F.D."/>
            <person name="Moolhuijzen P."/>
            <person name="Goolsby J.A."/>
            <person name="Tidwell J."/>
            <person name="Bellgard S.E."/>
            <person name="Bellgard M.I."/>
        </authorList>
    </citation>
    <scope>NUCLEOTIDE SEQUENCE</scope>
    <source>
        <tissue evidence="2">Shoot tissue taken approximately 20 cm above the soil surface</tissue>
    </source>
</reference>
<proteinExistence type="predicted"/>
<protein>
    <submittedName>
        <fullName evidence="2">Uncharacterized protein</fullName>
    </submittedName>
</protein>
<dbReference type="AlphaFoldDB" id="A0A0A9E840"/>
<dbReference type="EMBL" id="GBRH01201654">
    <property type="protein sequence ID" value="JAD96241.1"/>
    <property type="molecule type" value="Transcribed_RNA"/>
</dbReference>
<organism evidence="2">
    <name type="scientific">Arundo donax</name>
    <name type="common">Giant reed</name>
    <name type="synonym">Donax arundinaceus</name>
    <dbReference type="NCBI Taxonomy" id="35708"/>
    <lineage>
        <taxon>Eukaryota</taxon>
        <taxon>Viridiplantae</taxon>
        <taxon>Streptophyta</taxon>
        <taxon>Embryophyta</taxon>
        <taxon>Tracheophyta</taxon>
        <taxon>Spermatophyta</taxon>
        <taxon>Magnoliopsida</taxon>
        <taxon>Liliopsida</taxon>
        <taxon>Poales</taxon>
        <taxon>Poaceae</taxon>
        <taxon>PACMAD clade</taxon>
        <taxon>Arundinoideae</taxon>
        <taxon>Arundineae</taxon>
        <taxon>Arundo</taxon>
    </lineage>
</organism>
<sequence>MASKRRLASSSETSGAKPLASVRVSASKKWDFNCDNSSWVQLVAASRIKTRSLSQTPCTRLSNDEPSFVKSAPTILKTGSNAFERADNSTFTELLSSRSRSFSALEVC</sequence>
<evidence type="ECO:0000256" key="1">
    <source>
        <dbReference type="SAM" id="MobiDB-lite"/>
    </source>
</evidence>
<accession>A0A0A9E840</accession>
<feature type="region of interest" description="Disordered" evidence="1">
    <location>
        <begin position="1"/>
        <end position="23"/>
    </location>
</feature>
<name>A0A0A9E840_ARUDO</name>
<reference evidence="2" key="1">
    <citation type="submission" date="2014-09" db="EMBL/GenBank/DDBJ databases">
        <authorList>
            <person name="Magalhaes I.L.F."/>
            <person name="Oliveira U."/>
            <person name="Santos F.R."/>
            <person name="Vidigal T.H.D.A."/>
            <person name="Brescovit A.D."/>
            <person name="Santos A.J."/>
        </authorList>
    </citation>
    <scope>NUCLEOTIDE SEQUENCE</scope>
    <source>
        <tissue evidence="2">Shoot tissue taken approximately 20 cm above the soil surface</tissue>
    </source>
</reference>
<evidence type="ECO:0000313" key="2">
    <source>
        <dbReference type="EMBL" id="JAD96241.1"/>
    </source>
</evidence>